<dbReference type="RefSeq" id="XP_052128592.1">
    <property type="nucleotide sequence ID" value="XM_052272632.1"/>
</dbReference>
<feature type="signal peptide" evidence="6">
    <location>
        <begin position="1"/>
        <end position="17"/>
    </location>
</feature>
<evidence type="ECO:0000313" key="8">
    <source>
        <dbReference type="RefSeq" id="XP_052128592.1"/>
    </source>
</evidence>
<evidence type="ECO:0000256" key="6">
    <source>
        <dbReference type="SAM" id="SignalP"/>
    </source>
</evidence>
<comment type="subcellular location">
    <subcellularLocation>
        <location evidence="1">Secreted</location>
    </subcellularLocation>
</comment>
<dbReference type="Gene3D" id="2.120.10.30">
    <property type="entry name" value="TolB, C-terminal domain"/>
    <property type="match status" value="2"/>
</dbReference>
<feature type="region of interest" description="Disordered" evidence="4">
    <location>
        <begin position="634"/>
        <end position="669"/>
    </location>
</feature>
<feature type="chain" id="PRO_5039512584" evidence="6">
    <location>
        <begin position="18"/>
        <end position="715"/>
    </location>
</feature>
<evidence type="ECO:0000256" key="2">
    <source>
        <dbReference type="ARBA" id="ARBA00009127"/>
    </source>
</evidence>
<evidence type="ECO:0000313" key="7">
    <source>
        <dbReference type="Proteomes" id="UP000504606"/>
    </source>
</evidence>
<gene>
    <name evidence="8" type="primary">LOC127748644</name>
</gene>
<evidence type="ECO:0000256" key="1">
    <source>
        <dbReference type="ARBA" id="ARBA00004613"/>
    </source>
</evidence>
<dbReference type="PANTHER" id="PTHR10009:SF18">
    <property type="entry name" value="PROTEIN YELLOW-LIKE PROTEIN"/>
    <property type="match status" value="1"/>
</dbReference>
<feature type="compositionally biased region" description="Low complexity" evidence="4">
    <location>
        <begin position="648"/>
        <end position="657"/>
    </location>
</feature>
<keyword evidence="5" id="KW-0812">Transmembrane</keyword>
<evidence type="ECO:0000256" key="4">
    <source>
        <dbReference type="SAM" id="MobiDB-lite"/>
    </source>
</evidence>
<comment type="similarity">
    <text evidence="2">Belongs to the major royal jelly protein family.</text>
</comment>
<feature type="compositionally biased region" description="Low complexity" evidence="4">
    <location>
        <begin position="307"/>
        <end position="318"/>
    </location>
</feature>
<feature type="region of interest" description="Disordered" evidence="4">
    <location>
        <begin position="235"/>
        <end position="382"/>
    </location>
</feature>
<keyword evidence="5" id="KW-0472">Membrane</keyword>
<dbReference type="KEGG" id="foc:127748644"/>
<proteinExistence type="inferred from homology"/>
<dbReference type="AlphaFoldDB" id="A0A9C6XRN8"/>
<dbReference type="PANTHER" id="PTHR10009">
    <property type="entry name" value="PROTEIN YELLOW-RELATED"/>
    <property type="match status" value="1"/>
</dbReference>
<dbReference type="InterPro" id="IPR017996">
    <property type="entry name" value="MRJP/yellow-related"/>
</dbReference>
<dbReference type="Pfam" id="PF03022">
    <property type="entry name" value="MRJP"/>
    <property type="match status" value="2"/>
</dbReference>
<keyword evidence="7" id="KW-1185">Reference proteome</keyword>
<feature type="compositionally biased region" description="Pro residues" evidence="4">
    <location>
        <begin position="23"/>
        <end position="42"/>
    </location>
</feature>
<dbReference type="InterPro" id="IPR011042">
    <property type="entry name" value="6-blade_b-propeller_TolB-like"/>
</dbReference>
<reference evidence="8" key="2">
    <citation type="submission" date="2025-08" db="UniProtKB">
        <authorList>
            <consortium name="RefSeq"/>
        </authorList>
    </citation>
    <scope>IDENTIFICATION</scope>
    <source>
        <tissue evidence="8">Whole organism</tissue>
    </source>
</reference>
<dbReference type="OrthoDB" id="9977471at2759"/>
<name>A0A9C6XRN8_FRAOC</name>
<dbReference type="Proteomes" id="UP000504606">
    <property type="component" value="Unplaced"/>
</dbReference>
<keyword evidence="6" id="KW-0732">Signal</keyword>
<accession>A0A9C6XRN8</accession>
<reference evidence="8" key="1">
    <citation type="journal article" date="2018" name="Proc. Natl. Acad. Sci. U.S.A.">
        <title>Phylogenomics and the evolution of hemipteroid insects.</title>
        <authorList>
            <person name="Johnson K.P."/>
            <person name="Dietrich C.H."/>
            <person name="Friedrich F."/>
            <person name="Beutel R.G."/>
            <person name="Wipfler B."/>
            <person name="Peters R.S."/>
            <person name="Allen J.M."/>
            <person name="Petersen M."/>
            <person name="Donath A."/>
            <person name="Walden K.K."/>
            <person name="Kozlov A.M."/>
            <person name="Podsiadlowski L."/>
            <person name="Mayer C."/>
            <person name="Meusemann K."/>
            <person name="Vasilikopoulos A."/>
            <person name="Waterhouse R.M."/>
            <person name="Cameron S.L."/>
            <person name="Weirauch C."/>
            <person name="Swanson D.R."/>
            <person name="Percy D.M."/>
            <person name="Hardy N.B."/>
            <person name="Terry I."/>
            <person name="Liu S."/>
            <person name="Zhou X."/>
            <person name="Misof B."/>
            <person name="Robertson H.M."/>
            <person name="Yoshizawa K."/>
        </authorList>
    </citation>
    <scope>NUCLEOTIDE SEQUENCE</scope>
    <source>
        <tissue evidence="8">Whole organism</tissue>
    </source>
</reference>
<organism evidence="7 8">
    <name type="scientific">Frankliniella occidentalis</name>
    <name type="common">Western flower thrips</name>
    <name type="synonym">Euthrips occidentalis</name>
    <dbReference type="NCBI Taxonomy" id="133901"/>
    <lineage>
        <taxon>Eukaryota</taxon>
        <taxon>Metazoa</taxon>
        <taxon>Ecdysozoa</taxon>
        <taxon>Arthropoda</taxon>
        <taxon>Hexapoda</taxon>
        <taxon>Insecta</taxon>
        <taxon>Pterygota</taxon>
        <taxon>Neoptera</taxon>
        <taxon>Paraneoptera</taxon>
        <taxon>Thysanoptera</taxon>
        <taxon>Terebrantia</taxon>
        <taxon>Thripoidea</taxon>
        <taxon>Thripidae</taxon>
        <taxon>Frankliniella</taxon>
    </lineage>
</organism>
<feature type="compositionally biased region" description="Gly residues" evidence="4">
    <location>
        <begin position="367"/>
        <end position="376"/>
    </location>
</feature>
<evidence type="ECO:0000256" key="5">
    <source>
        <dbReference type="SAM" id="Phobius"/>
    </source>
</evidence>
<protein>
    <submittedName>
        <fullName evidence="8">Uncharacterized protein LOC127748644</fullName>
    </submittedName>
</protein>
<dbReference type="SUPFAM" id="SSF63829">
    <property type="entry name" value="Calcium-dependent phosphotriesterase"/>
    <property type="match status" value="1"/>
</dbReference>
<feature type="region of interest" description="Disordered" evidence="4">
    <location>
        <begin position="20"/>
        <end position="42"/>
    </location>
</feature>
<evidence type="ECO:0000256" key="3">
    <source>
        <dbReference type="ARBA" id="ARBA00022525"/>
    </source>
</evidence>
<dbReference type="GO" id="GO:0005576">
    <property type="term" value="C:extracellular region"/>
    <property type="evidence" value="ECO:0007669"/>
    <property type="project" value="UniProtKB-SubCell"/>
</dbReference>
<feature type="compositionally biased region" description="Polar residues" evidence="4">
    <location>
        <begin position="322"/>
        <end position="341"/>
    </location>
</feature>
<sequence length="715" mass="78317">MWFAFALLAATAALVSGNAQPQQYPPPPYGQPGALPPGGYPPPGGAYGAYNNTPYQPGLSSANGVPGYPGGNDVFRAVYEWFKIDYAWPDENLKAAALRASQYIPENNALGGIKVWRDRMFLSVPRMKEGVPSTLNSVPAQPRGGSNSPRLDPFPSWEWQELGNCSALQNVHGFEIDSEGRMWVLDSGRVNVKGRTQENRCPPKLVIFDLNTAQFTDNYYNNGYNMNGGVGGYPGPGSVFNDPSRPYDPNRPNQPYDPSRPNQPYHSGQPYDPNRPNQPYGSNPPYDPNRPNQPYDPSRPNQPYHGSPYSSNPSDPNYRAPQYSSNPADPNYRPYSSNPSDPNYRDPNYRSGYDSTYNDPYNTHGGSQYGAGGTYGGNNPLYRSSPGSRIRVIKSYTFPEEAAQRTSAMLSNIVLDSNDGWYAYITDSSDPDPGIIVFSLAQSRSWKVRDSRSMRADPRTDSVTINGDRAEIQTNVAGIALSPSGRERTIYYSPLSSTRLYSLPTSVLREPGRDIGGSVNDLGQKLGVSDGMYMDSAGVLYFGVLQESGVARWDSHREQFAAGQRIVARDPRLLQWPDTFAIDQAGNLLAVTNKLQNFLRNRPMDHEPTYRVVRAALGVQSYLSGPGGAFGTAYRPNPGITGQRYDDPNNNLYDPNYRQPSSFDPAGGGAYGSQPYGSRGYYGRYNAATAASAPMALVATLLAAVLALGVLADRR</sequence>
<keyword evidence="3" id="KW-0964">Secreted</keyword>
<feature type="transmembrane region" description="Helical" evidence="5">
    <location>
        <begin position="693"/>
        <end position="712"/>
    </location>
</feature>
<keyword evidence="5" id="KW-1133">Transmembrane helix</keyword>
<dbReference type="GeneID" id="127748644"/>